<feature type="non-terminal residue" evidence="1">
    <location>
        <position position="87"/>
    </location>
</feature>
<comment type="caution">
    <text evidence="1">The sequence shown here is derived from an EMBL/GenBank/DDBJ whole genome shotgun (WGS) entry which is preliminary data.</text>
</comment>
<evidence type="ECO:0000313" key="2">
    <source>
        <dbReference type="Proteomes" id="UP000824469"/>
    </source>
</evidence>
<keyword evidence="2" id="KW-1185">Reference proteome</keyword>
<accession>A0AA38CBG2</accession>
<reference evidence="1 2" key="1">
    <citation type="journal article" date="2021" name="Nat. Plants">
        <title>The Taxus genome provides insights into paclitaxel biosynthesis.</title>
        <authorList>
            <person name="Xiong X."/>
            <person name="Gou J."/>
            <person name="Liao Q."/>
            <person name="Li Y."/>
            <person name="Zhou Q."/>
            <person name="Bi G."/>
            <person name="Li C."/>
            <person name="Du R."/>
            <person name="Wang X."/>
            <person name="Sun T."/>
            <person name="Guo L."/>
            <person name="Liang H."/>
            <person name="Lu P."/>
            <person name="Wu Y."/>
            <person name="Zhang Z."/>
            <person name="Ro D.K."/>
            <person name="Shang Y."/>
            <person name="Huang S."/>
            <person name="Yan J."/>
        </authorList>
    </citation>
    <scope>NUCLEOTIDE SEQUENCE [LARGE SCALE GENOMIC DNA]</scope>
    <source>
        <strain evidence="1">Ta-2019</strain>
    </source>
</reference>
<proteinExistence type="predicted"/>
<dbReference type="AlphaFoldDB" id="A0AA38CBG2"/>
<evidence type="ECO:0000313" key="1">
    <source>
        <dbReference type="EMBL" id="KAH9293133.1"/>
    </source>
</evidence>
<dbReference type="EMBL" id="JAHRHJ020001623">
    <property type="protein sequence ID" value="KAH9293133.1"/>
    <property type="molecule type" value="Genomic_DNA"/>
</dbReference>
<name>A0AA38CBG2_TAXCH</name>
<gene>
    <name evidence="1" type="ORF">KI387_041662</name>
</gene>
<dbReference type="Proteomes" id="UP000824469">
    <property type="component" value="Unassembled WGS sequence"/>
</dbReference>
<sequence>MTIPSAQAPVLQPNLVPDEDFQGDIAANLRTVAWENRESLQQFVAVDRAIDREIYIKDLRRRAPALVARRPLGHVLIVVHRRGPLPP</sequence>
<protein>
    <submittedName>
        <fullName evidence="1">Uncharacterized protein</fullName>
    </submittedName>
</protein>
<organism evidence="1 2">
    <name type="scientific">Taxus chinensis</name>
    <name type="common">Chinese yew</name>
    <name type="synonym">Taxus wallichiana var. chinensis</name>
    <dbReference type="NCBI Taxonomy" id="29808"/>
    <lineage>
        <taxon>Eukaryota</taxon>
        <taxon>Viridiplantae</taxon>
        <taxon>Streptophyta</taxon>
        <taxon>Embryophyta</taxon>
        <taxon>Tracheophyta</taxon>
        <taxon>Spermatophyta</taxon>
        <taxon>Pinopsida</taxon>
        <taxon>Pinidae</taxon>
        <taxon>Conifers II</taxon>
        <taxon>Cupressales</taxon>
        <taxon>Taxaceae</taxon>
        <taxon>Taxus</taxon>
    </lineage>
</organism>